<feature type="compositionally biased region" description="Polar residues" evidence="1">
    <location>
        <begin position="1"/>
        <end position="11"/>
    </location>
</feature>
<organism evidence="2 3">
    <name type="scientific">Dibothriocephalus latus</name>
    <name type="common">Fish tapeworm</name>
    <name type="synonym">Diphyllobothrium latum</name>
    <dbReference type="NCBI Taxonomy" id="60516"/>
    <lineage>
        <taxon>Eukaryota</taxon>
        <taxon>Metazoa</taxon>
        <taxon>Spiralia</taxon>
        <taxon>Lophotrochozoa</taxon>
        <taxon>Platyhelminthes</taxon>
        <taxon>Cestoda</taxon>
        <taxon>Eucestoda</taxon>
        <taxon>Diphyllobothriidea</taxon>
        <taxon>Diphyllobothriidae</taxon>
        <taxon>Dibothriocephalus</taxon>
    </lineage>
</organism>
<name>A0A3P6PWV0_DIBLA</name>
<dbReference type="AlphaFoldDB" id="A0A3P6PWV0"/>
<evidence type="ECO:0000313" key="3">
    <source>
        <dbReference type="Proteomes" id="UP000281553"/>
    </source>
</evidence>
<keyword evidence="3" id="KW-1185">Reference proteome</keyword>
<gene>
    <name evidence="2" type="ORF">DILT_LOCUS855</name>
</gene>
<accession>A0A3P6PWV0</accession>
<proteinExistence type="predicted"/>
<evidence type="ECO:0000256" key="1">
    <source>
        <dbReference type="SAM" id="MobiDB-lite"/>
    </source>
</evidence>
<evidence type="ECO:0000313" key="2">
    <source>
        <dbReference type="EMBL" id="VDK37417.1"/>
    </source>
</evidence>
<feature type="non-terminal residue" evidence="2">
    <location>
        <position position="66"/>
    </location>
</feature>
<reference evidence="2 3" key="1">
    <citation type="submission" date="2018-11" db="EMBL/GenBank/DDBJ databases">
        <authorList>
            <consortium name="Pathogen Informatics"/>
        </authorList>
    </citation>
    <scope>NUCLEOTIDE SEQUENCE [LARGE SCALE GENOMIC DNA]</scope>
</reference>
<sequence length="66" mass="7295">MLRLLCSSNPVAASPGKHSGPQLYAKPPNIYCRLPNGSVFAEGRKQRCLDQLLLRIRAIADPNIYT</sequence>
<dbReference type="EMBL" id="UYRU01004446">
    <property type="protein sequence ID" value="VDK37417.1"/>
    <property type="molecule type" value="Genomic_DNA"/>
</dbReference>
<protein>
    <submittedName>
        <fullName evidence="2">Uncharacterized protein</fullName>
    </submittedName>
</protein>
<dbReference type="Proteomes" id="UP000281553">
    <property type="component" value="Unassembled WGS sequence"/>
</dbReference>
<feature type="region of interest" description="Disordered" evidence="1">
    <location>
        <begin position="1"/>
        <end position="20"/>
    </location>
</feature>